<dbReference type="RefSeq" id="WP_106234106.1">
    <property type="nucleotide sequence ID" value="NZ_PVNG01000001.1"/>
</dbReference>
<evidence type="ECO:0008006" key="4">
    <source>
        <dbReference type="Google" id="ProtNLM"/>
    </source>
</evidence>
<name>A0A2T0NAT6_9ACTN</name>
<dbReference type="PANTHER" id="PTHR42976">
    <property type="entry name" value="BIFUNCTIONAL CHITINASE/LYSOZYME-RELATED"/>
    <property type="match status" value="1"/>
</dbReference>
<feature type="compositionally biased region" description="Pro residues" evidence="1">
    <location>
        <begin position="42"/>
        <end position="56"/>
    </location>
</feature>
<dbReference type="Gene3D" id="3.20.20.80">
    <property type="entry name" value="Glycosidases"/>
    <property type="match status" value="1"/>
</dbReference>
<sequence length="338" mass="35528">MSRHKREPGTLPRPLALLGALLLATATAVAIRMLPAGAASPSRPPAARPPATPAPLPAQADEPPAAFVGFVGFVDLTRQPAFDLPAESRRTGVRRYALGHLVAGGDGCTPRWSGAAGPRTSPMAGRIARLRAMGGDAAPVLGGPEGRELAATCTRPGGLSAAYRRVVGAFDAAEIVFEVRDSADRAAVLRRARAIQAVQRERRLRVSFTLPLRHDGLTPGDVAMLRATRQAGAEVAIVNLLAPIEPRTARGARLGRVATAVRAAGAQIARAQGLAEPGHAWPRIALTPVLAGRADLSELDARKLAAYATHHGLAWLSLRGVTPDPDVSRILWRTSSYR</sequence>
<dbReference type="InterPro" id="IPR052750">
    <property type="entry name" value="GH18_Chitinase"/>
</dbReference>
<dbReference type="EMBL" id="PVNG01000001">
    <property type="protein sequence ID" value="PRX70117.1"/>
    <property type="molecule type" value="Genomic_DNA"/>
</dbReference>
<dbReference type="OrthoDB" id="3539189at2"/>
<keyword evidence="3" id="KW-1185">Reference proteome</keyword>
<evidence type="ECO:0000313" key="2">
    <source>
        <dbReference type="EMBL" id="PRX70117.1"/>
    </source>
</evidence>
<evidence type="ECO:0000313" key="3">
    <source>
        <dbReference type="Proteomes" id="UP000238312"/>
    </source>
</evidence>
<dbReference type="Proteomes" id="UP000238312">
    <property type="component" value="Unassembled WGS sequence"/>
</dbReference>
<protein>
    <recommendedName>
        <fullName evidence="4">Chitinase</fullName>
    </recommendedName>
</protein>
<accession>A0A2T0NAT6</accession>
<evidence type="ECO:0000256" key="1">
    <source>
        <dbReference type="SAM" id="MobiDB-lite"/>
    </source>
</evidence>
<dbReference type="AlphaFoldDB" id="A0A2T0NAT6"/>
<comment type="caution">
    <text evidence="2">The sequence shown here is derived from an EMBL/GenBank/DDBJ whole genome shotgun (WGS) entry which is preliminary data.</text>
</comment>
<dbReference type="PANTHER" id="PTHR42976:SF1">
    <property type="entry name" value="GH18 DOMAIN-CONTAINING PROTEIN-RELATED"/>
    <property type="match status" value="1"/>
</dbReference>
<proteinExistence type="predicted"/>
<gene>
    <name evidence="2" type="ORF">B0I32_101204</name>
</gene>
<feature type="region of interest" description="Disordered" evidence="1">
    <location>
        <begin position="37"/>
        <end position="61"/>
    </location>
</feature>
<reference evidence="2 3" key="1">
    <citation type="submission" date="2018-03" db="EMBL/GenBank/DDBJ databases">
        <title>Genomic Encyclopedia of Type Strains, Phase III (KMG-III): the genomes of soil and plant-associated and newly described type strains.</title>
        <authorList>
            <person name="Whitman W."/>
        </authorList>
    </citation>
    <scope>NUCLEOTIDE SEQUENCE [LARGE SCALE GENOMIC DNA]</scope>
    <source>
        <strain evidence="2 3">CGMCC 4.7104</strain>
    </source>
</reference>
<organism evidence="2 3">
    <name type="scientific">Nonomuraea fuscirosea</name>
    <dbReference type="NCBI Taxonomy" id="1291556"/>
    <lineage>
        <taxon>Bacteria</taxon>
        <taxon>Bacillati</taxon>
        <taxon>Actinomycetota</taxon>
        <taxon>Actinomycetes</taxon>
        <taxon>Streptosporangiales</taxon>
        <taxon>Streptosporangiaceae</taxon>
        <taxon>Nonomuraea</taxon>
    </lineage>
</organism>